<feature type="compositionally biased region" description="Polar residues" evidence="11">
    <location>
        <begin position="1"/>
        <end position="15"/>
    </location>
</feature>
<gene>
    <name evidence="12" type="ORF">PLOB_00044622</name>
</gene>
<dbReference type="EMBL" id="CALNXK010000076">
    <property type="protein sequence ID" value="CAH3145641.1"/>
    <property type="molecule type" value="Genomic_DNA"/>
</dbReference>
<evidence type="ECO:0000256" key="1">
    <source>
        <dbReference type="ARBA" id="ARBA00004511"/>
    </source>
</evidence>
<comment type="function">
    <text evidence="10">Phospholipid scramblase involved in autophagy. Cycles between the preautophagosomal structure/phagophore assembly site (PAS) and the cytoplasmic vesicle pool and supplies membrane for the growing autophagosome. Lipid scramblase activity plays a key role in preautophagosomal structure/phagophore assembly by distributing the phospholipids that arrive through ATG2 from the cytoplasmic to the luminal leaflet of the bilayer, thereby driving autophagosomal membrane expansion.</text>
</comment>
<dbReference type="PANTHER" id="PTHR13038">
    <property type="entry name" value="APG9 AUTOPHAGY 9"/>
    <property type="match status" value="1"/>
</dbReference>
<feature type="transmembrane region" description="Helical" evidence="10">
    <location>
        <begin position="64"/>
        <end position="90"/>
    </location>
</feature>
<name>A0ABN8PP10_9CNID</name>
<evidence type="ECO:0000313" key="12">
    <source>
        <dbReference type="EMBL" id="CAH3145641.1"/>
    </source>
</evidence>
<keyword evidence="8 10" id="KW-0445">Lipid transport</keyword>
<feature type="transmembrane region" description="Helical" evidence="10">
    <location>
        <begin position="395"/>
        <end position="414"/>
    </location>
</feature>
<keyword evidence="5 10" id="KW-0812">Transmembrane</keyword>
<keyword evidence="4 10" id="KW-0813">Transport</keyword>
<evidence type="ECO:0000256" key="6">
    <source>
        <dbReference type="ARBA" id="ARBA00022989"/>
    </source>
</evidence>
<sequence length="696" mass="80888">MAGFRTQYTRLNSNSDDPEEDLPPQGFDIGARGFEEVEKGRWNHIENLDEFFIRIYEYHRNNGFVCILLNEIFELIQFVFVVLFTSFLVLCVDYDRLFNHKFPTFSTVVHFHKVQHMEPAIVVCLVIAFIFWLIRLARIVVHFFKLMEIRAFYKNALRITESELTNLQWQDVQNRLIEVQKVHQMCVHKEELTELDIHHRILRWKNYMIAMQNKSVISGSYSFPFVGERAFVTEGMKYNLKLILFWGPGSPFQNNWKLREEYRNPANRFVLANRLSRRIFWIGIANFVLSPFILLWVILYSFFTYAEMVKREPDSFGARRWSSYGRLFFRHFNELDHELHTRLSKAYEPASKYMNLFVSPFMAIIAKNLAFFAGALFAVLTIFTLLDKDVLLAEHVLTAIAVLGILIRICYIFIPDENTVWDPEQLLKQIVSHTHYIPDEWKGKAHTKEVREKFSQLFQYRAEYVLQELVSPVITPFLLCFNLRYKALDIVDFFRNFTVDVVGVGDVCSFAQMDVKRHGNPEWLSEGLTQATQYEQAEHGKTELSLVHFSIKNPKWKPTDQGAQFISTIKENAVQEGINLSNSAALSEPSSLQDYRTSSFQGLPYMNPMSLSDPSLAPLGTAAGTPQQQAQAREMLMNSSMMYLHELRDRQVEHSGLPRGSSLTTTAVRHAPSSSAPIDEENISETEVLRDHERMV</sequence>
<dbReference type="Pfam" id="PF04109">
    <property type="entry name" value="ATG9"/>
    <property type="match status" value="1"/>
</dbReference>
<feature type="transmembrane region" description="Helical" evidence="10">
    <location>
        <begin position="361"/>
        <end position="383"/>
    </location>
</feature>
<organism evidence="12 13">
    <name type="scientific">Porites lobata</name>
    <dbReference type="NCBI Taxonomy" id="104759"/>
    <lineage>
        <taxon>Eukaryota</taxon>
        <taxon>Metazoa</taxon>
        <taxon>Cnidaria</taxon>
        <taxon>Anthozoa</taxon>
        <taxon>Hexacorallia</taxon>
        <taxon>Scleractinia</taxon>
        <taxon>Fungiina</taxon>
        <taxon>Poritidae</taxon>
        <taxon>Porites</taxon>
    </lineage>
</organism>
<evidence type="ECO:0000256" key="10">
    <source>
        <dbReference type="RuleBase" id="RU364027"/>
    </source>
</evidence>
<comment type="similarity">
    <text evidence="2 10">Belongs to the ATG9 family.</text>
</comment>
<feature type="transmembrane region" description="Helical" evidence="10">
    <location>
        <begin position="120"/>
        <end position="144"/>
    </location>
</feature>
<evidence type="ECO:0000256" key="8">
    <source>
        <dbReference type="ARBA" id="ARBA00023055"/>
    </source>
</evidence>
<dbReference type="PANTHER" id="PTHR13038:SF10">
    <property type="entry name" value="AUTOPHAGY-RELATED PROTEIN 9"/>
    <property type="match status" value="1"/>
</dbReference>
<accession>A0ABN8PP10</accession>
<evidence type="ECO:0000256" key="7">
    <source>
        <dbReference type="ARBA" id="ARBA00023006"/>
    </source>
</evidence>
<evidence type="ECO:0000256" key="11">
    <source>
        <dbReference type="SAM" id="MobiDB-lite"/>
    </source>
</evidence>
<evidence type="ECO:0000256" key="5">
    <source>
        <dbReference type="ARBA" id="ARBA00022692"/>
    </source>
</evidence>
<evidence type="ECO:0000256" key="3">
    <source>
        <dbReference type="ARBA" id="ARBA00018074"/>
    </source>
</evidence>
<dbReference type="Proteomes" id="UP001159405">
    <property type="component" value="Unassembled WGS sequence"/>
</dbReference>
<feature type="region of interest" description="Disordered" evidence="11">
    <location>
        <begin position="1"/>
        <end position="24"/>
    </location>
</feature>
<evidence type="ECO:0000256" key="9">
    <source>
        <dbReference type="ARBA" id="ARBA00023136"/>
    </source>
</evidence>
<comment type="caution">
    <text evidence="12">The sequence shown here is derived from an EMBL/GenBank/DDBJ whole genome shotgun (WGS) entry which is preliminary data.</text>
</comment>
<keyword evidence="13" id="KW-1185">Reference proteome</keyword>
<evidence type="ECO:0000256" key="4">
    <source>
        <dbReference type="ARBA" id="ARBA00022448"/>
    </source>
</evidence>
<protein>
    <recommendedName>
        <fullName evidence="3 10">Autophagy-related protein 9</fullName>
    </recommendedName>
</protein>
<evidence type="ECO:0000313" key="13">
    <source>
        <dbReference type="Proteomes" id="UP001159405"/>
    </source>
</evidence>
<comment type="subcellular location">
    <subcellularLocation>
        <location evidence="1 10">Preautophagosomal structure membrane</location>
        <topology evidence="1 10">Multi-pass membrane protein</topology>
    </subcellularLocation>
</comment>
<feature type="compositionally biased region" description="Polar residues" evidence="11">
    <location>
        <begin position="661"/>
        <end position="676"/>
    </location>
</feature>
<evidence type="ECO:0000256" key="2">
    <source>
        <dbReference type="ARBA" id="ARBA00006185"/>
    </source>
</evidence>
<dbReference type="InterPro" id="IPR007241">
    <property type="entry name" value="Autophagy-rel_prot_9"/>
</dbReference>
<feature type="region of interest" description="Disordered" evidence="11">
    <location>
        <begin position="653"/>
        <end position="683"/>
    </location>
</feature>
<keyword evidence="9 10" id="KW-0472">Membrane</keyword>
<keyword evidence="7 10" id="KW-0072">Autophagy</keyword>
<keyword evidence="6 10" id="KW-1133">Transmembrane helix</keyword>
<reference evidence="12 13" key="1">
    <citation type="submission" date="2022-05" db="EMBL/GenBank/DDBJ databases">
        <authorList>
            <consortium name="Genoscope - CEA"/>
            <person name="William W."/>
        </authorList>
    </citation>
    <scope>NUCLEOTIDE SEQUENCE [LARGE SCALE GENOMIC DNA]</scope>
</reference>
<proteinExistence type="inferred from homology"/>
<feature type="transmembrane region" description="Helical" evidence="10">
    <location>
        <begin position="279"/>
        <end position="303"/>
    </location>
</feature>